<dbReference type="EMBL" id="LT960614">
    <property type="protein sequence ID" value="SON57007.1"/>
    <property type="molecule type" value="Genomic_DNA"/>
</dbReference>
<dbReference type="EC" id="1.1.5.-" evidence="2"/>
<dbReference type="InterPro" id="IPR011041">
    <property type="entry name" value="Quinoprot_gluc/sorb_DH_b-prop"/>
</dbReference>
<keyword evidence="2" id="KW-0560">Oxidoreductase</keyword>
<gene>
    <name evidence="2" type="primary">yliI</name>
    <name evidence="2" type="ORF">HDIA_3466</name>
</gene>
<organism evidence="2 3">
    <name type="scientific">Hartmannibacter diazotrophicus</name>
    <dbReference type="NCBI Taxonomy" id="1482074"/>
    <lineage>
        <taxon>Bacteria</taxon>
        <taxon>Pseudomonadati</taxon>
        <taxon>Pseudomonadota</taxon>
        <taxon>Alphaproteobacteria</taxon>
        <taxon>Hyphomicrobiales</taxon>
        <taxon>Pleomorphomonadaceae</taxon>
        <taxon>Hartmannibacter</taxon>
    </lineage>
</organism>
<dbReference type="PANTHER" id="PTHR19328">
    <property type="entry name" value="HEDGEHOG-INTERACTING PROTEIN"/>
    <property type="match status" value="1"/>
</dbReference>
<dbReference type="GO" id="GO:0016491">
    <property type="term" value="F:oxidoreductase activity"/>
    <property type="evidence" value="ECO:0007669"/>
    <property type="project" value="UniProtKB-KW"/>
</dbReference>
<evidence type="ECO:0000313" key="2">
    <source>
        <dbReference type="EMBL" id="SON57007.1"/>
    </source>
</evidence>
<dbReference type="RefSeq" id="WP_173796257.1">
    <property type="nucleotide sequence ID" value="NZ_LT960614.1"/>
</dbReference>
<dbReference type="SUPFAM" id="SSF50952">
    <property type="entry name" value="Soluble quinoprotein glucose dehydrogenase"/>
    <property type="match status" value="1"/>
</dbReference>
<dbReference type="KEGG" id="hdi:HDIA_3466"/>
<dbReference type="InterPro" id="IPR012938">
    <property type="entry name" value="Glc/Sorbosone_DH"/>
</dbReference>
<dbReference type="Gene3D" id="2.120.10.30">
    <property type="entry name" value="TolB, C-terminal domain"/>
    <property type="match status" value="1"/>
</dbReference>
<feature type="domain" description="Glucose/Sorbosone dehydrogenase" evidence="1">
    <location>
        <begin position="61"/>
        <end position="391"/>
    </location>
</feature>
<evidence type="ECO:0000313" key="3">
    <source>
        <dbReference type="Proteomes" id="UP000223606"/>
    </source>
</evidence>
<keyword evidence="3" id="KW-1185">Reference proteome</keyword>
<dbReference type="AlphaFoldDB" id="A0A2C9D9N9"/>
<dbReference type="InterPro" id="IPR011042">
    <property type="entry name" value="6-blade_b-propeller_TolB-like"/>
</dbReference>
<sequence length="396" mass="42114">MSGDRPSIPSGAATTARQARRLMPDLFQGLALALLSLPVAGAQAAEISEADVEVERVAGNLDHPWGLAFLPDGAMLVTERSGQLRLIENGNVSSPLAGVPKVYARGQGGLLDVALHPKFAENQRVYLSFSEPGGGGAGTAVGYGRLVRSNGEPSLQDFKVIFRQSPKVTTGHHFGSRLVFAPDGLLFVTLGERGQGMPAQDLDNHLGKVVRITDEGGIPADNPCASAENGALPAIWTYGHRNPQGAAIDPATGELWIVEHGARGGDEINRTEAGANYGWPEVSYGRHYSGAKIGVGTSAPGIEQPVHYWDPSIAPSGMTFYDGDQFAAWQGDILVGALKYQMLVRLDVEDGRIVGEDRLFEGRFGRIRDVRTGPNGAVYLLTDNNPGELIRLTASD</sequence>
<proteinExistence type="predicted"/>
<dbReference type="PANTHER" id="PTHR19328:SF75">
    <property type="entry name" value="ALDOSE SUGAR DEHYDROGENASE YLII"/>
    <property type="match status" value="1"/>
</dbReference>
<name>A0A2C9D9N9_9HYPH</name>
<accession>A0A2C9D9N9</accession>
<evidence type="ECO:0000259" key="1">
    <source>
        <dbReference type="Pfam" id="PF07995"/>
    </source>
</evidence>
<reference evidence="3" key="1">
    <citation type="submission" date="2017-09" db="EMBL/GenBank/DDBJ databases">
        <title>Genome sequence of Nannocystis excedens DSM 71.</title>
        <authorList>
            <person name="Blom J."/>
        </authorList>
    </citation>
    <scope>NUCLEOTIDE SEQUENCE [LARGE SCALE GENOMIC DNA]</scope>
    <source>
        <strain evidence="3">type strain: E19</strain>
    </source>
</reference>
<dbReference type="Proteomes" id="UP000223606">
    <property type="component" value="Chromosome 1"/>
</dbReference>
<dbReference type="Pfam" id="PF07995">
    <property type="entry name" value="GSDH"/>
    <property type="match status" value="1"/>
</dbReference>
<protein>
    <submittedName>
        <fullName evidence="2">Soluble aldose sugar dehydrogenase YliI</fullName>
        <ecNumber evidence="2">1.1.5.-</ecNumber>
    </submittedName>
</protein>